<reference evidence="2 3" key="1">
    <citation type="submission" date="2015-09" db="EMBL/GenBank/DDBJ databases">
        <title>Draft genome of the parasitic nematode Teladorsagia circumcincta isolate WARC Sus (inbred).</title>
        <authorList>
            <person name="Mitreva M."/>
        </authorList>
    </citation>
    <scope>NUCLEOTIDE SEQUENCE [LARGE SCALE GENOMIC DNA]</scope>
    <source>
        <strain evidence="2 3">S</strain>
    </source>
</reference>
<evidence type="ECO:0000259" key="1">
    <source>
        <dbReference type="Pfam" id="PF00092"/>
    </source>
</evidence>
<evidence type="ECO:0000313" key="3">
    <source>
        <dbReference type="Proteomes" id="UP000230423"/>
    </source>
</evidence>
<dbReference type="InterPro" id="IPR002035">
    <property type="entry name" value="VWF_A"/>
</dbReference>
<dbReference type="EMBL" id="KZ356063">
    <property type="protein sequence ID" value="PIO60141.1"/>
    <property type="molecule type" value="Genomic_DNA"/>
</dbReference>
<dbReference type="Pfam" id="PF00092">
    <property type="entry name" value="VWA"/>
    <property type="match status" value="1"/>
</dbReference>
<gene>
    <name evidence="2" type="ORF">TELCIR_18369</name>
</gene>
<dbReference type="AlphaFoldDB" id="A0A2G9TQ84"/>
<organism evidence="2 3">
    <name type="scientific">Teladorsagia circumcincta</name>
    <name type="common">Brown stomach worm</name>
    <name type="synonym">Ostertagia circumcincta</name>
    <dbReference type="NCBI Taxonomy" id="45464"/>
    <lineage>
        <taxon>Eukaryota</taxon>
        <taxon>Metazoa</taxon>
        <taxon>Ecdysozoa</taxon>
        <taxon>Nematoda</taxon>
        <taxon>Chromadorea</taxon>
        <taxon>Rhabditida</taxon>
        <taxon>Rhabditina</taxon>
        <taxon>Rhabditomorpha</taxon>
        <taxon>Strongyloidea</taxon>
        <taxon>Trichostrongylidae</taxon>
        <taxon>Teladorsagia</taxon>
    </lineage>
</organism>
<dbReference type="Proteomes" id="UP000230423">
    <property type="component" value="Unassembled WGS sequence"/>
</dbReference>
<dbReference type="SUPFAM" id="SSF53300">
    <property type="entry name" value="vWA-like"/>
    <property type="match status" value="1"/>
</dbReference>
<evidence type="ECO:0000313" key="2">
    <source>
        <dbReference type="EMBL" id="PIO60141.1"/>
    </source>
</evidence>
<feature type="non-terminal residue" evidence="2">
    <location>
        <position position="1"/>
    </location>
</feature>
<sequence length="142" mass="15477">VIDYVVKISDHVPKARIGIIEISCPSKTLLGMGTYSGQEIRTKATLPTDLPKEKGTAQALELGKKILESETRKHKVVLMISDGRKTTCPKDKPKDDEIKIAEVLRKLGIKIVYSATGKNPDKNAIAEITGDPKLTITLGDLI</sequence>
<feature type="non-terminal residue" evidence="2">
    <location>
        <position position="142"/>
    </location>
</feature>
<feature type="domain" description="VWFA" evidence="1">
    <location>
        <begin position="14"/>
        <end position="133"/>
    </location>
</feature>
<proteinExistence type="predicted"/>
<accession>A0A2G9TQ84</accession>
<protein>
    <recommendedName>
        <fullName evidence="1">VWFA domain-containing protein</fullName>
    </recommendedName>
</protein>
<dbReference type="InterPro" id="IPR036465">
    <property type="entry name" value="vWFA_dom_sf"/>
</dbReference>
<keyword evidence="3" id="KW-1185">Reference proteome</keyword>
<dbReference type="Gene3D" id="3.40.50.410">
    <property type="entry name" value="von Willebrand factor, type A domain"/>
    <property type="match status" value="1"/>
</dbReference>
<name>A0A2G9TQ84_TELCI</name>